<evidence type="ECO:0000313" key="3">
    <source>
        <dbReference type="Proteomes" id="UP000652761"/>
    </source>
</evidence>
<reference evidence="2" key="1">
    <citation type="submission" date="2017-07" db="EMBL/GenBank/DDBJ databases">
        <title>Taro Niue Genome Assembly and Annotation.</title>
        <authorList>
            <person name="Atibalentja N."/>
            <person name="Keating K."/>
            <person name="Fields C.J."/>
        </authorList>
    </citation>
    <scope>NUCLEOTIDE SEQUENCE</scope>
    <source>
        <strain evidence="2">Niue_2</strain>
        <tissue evidence="2">Leaf</tissue>
    </source>
</reference>
<keyword evidence="3" id="KW-1185">Reference proteome</keyword>
<dbReference type="Proteomes" id="UP000652761">
    <property type="component" value="Unassembled WGS sequence"/>
</dbReference>
<gene>
    <name evidence="2" type="ORF">Taro_047241</name>
</gene>
<evidence type="ECO:0000313" key="2">
    <source>
        <dbReference type="EMBL" id="MQM14311.1"/>
    </source>
</evidence>
<comment type="caution">
    <text evidence="2">The sequence shown here is derived from an EMBL/GenBank/DDBJ whole genome shotgun (WGS) entry which is preliminary data.</text>
</comment>
<feature type="compositionally biased region" description="Polar residues" evidence="1">
    <location>
        <begin position="97"/>
        <end position="106"/>
    </location>
</feature>
<feature type="region of interest" description="Disordered" evidence="1">
    <location>
        <begin position="93"/>
        <end position="129"/>
    </location>
</feature>
<feature type="compositionally biased region" description="Basic and acidic residues" evidence="1">
    <location>
        <begin position="119"/>
        <end position="129"/>
    </location>
</feature>
<sequence length="129" mass="14399">MGARGGFGVNREISGGFLQGKRLKILASTSFVAKFISWDIDGQIPCRLLPCSVLGEFPTEPMTSEAHPYPHRRRTRIKYVIDLTGLAEAFRHRGCPGQTTQTSTVQHKYRDKPQANSLAHREPGHPTKE</sequence>
<protein>
    <submittedName>
        <fullName evidence="2">Uncharacterized protein</fullName>
    </submittedName>
</protein>
<accession>A0A843X574</accession>
<name>A0A843X574_COLES</name>
<dbReference type="AlphaFoldDB" id="A0A843X574"/>
<dbReference type="EMBL" id="NMUH01006045">
    <property type="protein sequence ID" value="MQM14311.1"/>
    <property type="molecule type" value="Genomic_DNA"/>
</dbReference>
<feature type="non-terminal residue" evidence="2">
    <location>
        <position position="1"/>
    </location>
</feature>
<evidence type="ECO:0000256" key="1">
    <source>
        <dbReference type="SAM" id="MobiDB-lite"/>
    </source>
</evidence>
<organism evidence="2 3">
    <name type="scientific">Colocasia esculenta</name>
    <name type="common">Wild taro</name>
    <name type="synonym">Arum esculentum</name>
    <dbReference type="NCBI Taxonomy" id="4460"/>
    <lineage>
        <taxon>Eukaryota</taxon>
        <taxon>Viridiplantae</taxon>
        <taxon>Streptophyta</taxon>
        <taxon>Embryophyta</taxon>
        <taxon>Tracheophyta</taxon>
        <taxon>Spermatophyta</taxon>
        <taxon>Magnoliopsida</taxon>
        <taxon>Liliopsida</taxon>
        <taxon>Araceae</taxon>
        <taxon>Aroideae</taxon>
        <taxon>Colocasieae</taxon>
        <taxon>Colocasia</taxon>
    </lineage>
</organism>
<proteinExistence type="predicted"/>